<gene>
    <name evidence="4" type="ORF">Mgra_00001588</name>
</gene>
<dbReference type="PANTHER" id="PTHR24179:SF29">
    <property type="entry name" value="LD46604P"/>
    <property type="match status" value="1"/>
</dbReference>
<keyword evidence="5" id="KW-1185">Reference proteome</keyword>
<feature type="repeat" description="ANK" evidence="2">
    <location>
        <begin position="122"/>
        <end position="154"/>
    </location>
</feature>
<dbReference type="PANTHER" id="PTHR24179">
    <property type="entry name" value="PROTEIN PHOSPHATASE 1 REGULATORY SUBUNIT 12"/>
    <property type="match status" value="1"/>
</dbReference>
<dbReference type="InterPro" id="IPR036770">
    <property type="entry name" value="Ankyrin_rpt-contain_sf"/>
</dbReference>
<feature type="region of interest" description="Disordered" evidence="3">
    <location>
        <begin position="306"/>
        <end position="367"/>
    </location>
</feature>
<feature type="repeat" description="ANK" evidence="2">
    <location>
        <begin position="89"/>
        <end position="121"/>
    </location>
</feature>
<dbReference type="Gene3D" id="1.25.40.20">
    <property type="entry name" value="Ankyrin repeat-containing domain"/>
    <property type="match status" value="2"/>
</dbReference>
<comment type="caution">
    <text evidence="4">The sequence shown here is derived from an EMBL/GenBank/DDBJ whole genome shotgun (WGS) entry which is preliminary data.</text>
</comment>
<dbReference type="SUPFAM" id="SSF48403">
    <property type="entry name" value="Ankyrin repeat"/>
    <property type="match status" value="1"/>
</dbReference>
<feature type="compositionally biased region" description="Low complexity" evidence="3">
    <location>
        <begin position="410"/>
        <end position="421"/>
    </location>
</feature>
<name>A0A8T0A0K8_9BILA</name>
<evidence type="ECO:0000256" key="1">
    <source>
        <dbReference type="ARBA" id="ARBA00022737"/>
    </source>
</evidence>
<dbReference type="SMART" id="SM00248">
    <property type="entry name" value="ANK"/>
    <property type="match status" value="4"/>
</dbReference>
<organism evidence="4 5">
    <name type="scientific">Meloidogyne graminicola</name>
    <dbReference type="NCBI Taxonomy" id="189291"/>
    <lineage>
        <taxon>Eukaryota</taxon>
        <taxon>Metazoa</taxon>
        <taxon>Ecdysozoa</taxon>
        <taxon>Nematoda</taxon>
        <taxon>Chromadorea</taxon>
        <taxon>Rhabditida</taxon>
        <taxon>Tylenchina</taxon>
        <taxon>Tylenchomorpha</taxon>
        <taxon>Tylenchoidea</taxon>
        <taxon>Meloidogynidae</taxon>
        <taxon>Meloidogyninae</taxon>
        <taxon>Meloidogyne</taxon>
    </lineage>
</organism>
<dbReference type="PRINTS" id="PR01415">
    <property type="entry name" value="ANKYRIN"/>
</dbReference>
<dbReference type="AlphaFoldDB" id="A0A8T0A0K8"/>
<evidence type="ECO:0000313" key="4">
    <source>
        <dbReference type="EMBL" id="KAF7639062.1"/>
    </source>
</evidence>
<dbReference type="Proteomes" id="UP000605970">
    <property type="component" value="Unassembled WGS sequence"/>
</dbReference>
<dbReference type="GO" id="GO:0004857">
    <property type="term" value="F:enzyme inhibitor activity"/>
    <property type="evidence" value="ECO:0007669"/>
    <property type="project" value="TreeGrafter"/>
</dbReference>
<protein>
    <submittedName>
        <fullName evidence="4">ANK_REP_REGION domain-containing protein</fullName>
    </submittedName>
</protein>
<dbReference type="GO" id="GO:0005737">
    <property type="term" value="C:cytoplasm"/>
    <property type="evidence" value="ECO:0007669"/>
    <property type="project" value="TreeGrafter"/>
</dbReference>
<feature type="compositionally biased region" description="Polar residues" evidence="3">
    <location>
        <begin position="440"/>
        <end position="450"/>
    </location>
</feature>
<dbReference type="PROSITE" id="PS50088">
    <property type="entry name" value="ANK_REPEAT"/>
    <property type="match status" value="4"/>
</dbReference>
<evidence type="ECO:0000256" key="2">
    <source>
        <dbReference type="PROSITE-ProRule" id="PRU00023"/>
    </source>
</evidence>
<feature type="region of interest" description="Disordered" evidence="3">
    <location>
        <begin position="410"/>
        <end position="499"/>
    </location>
</feature>
<reference evidence="4" key="1">
    <citation type="journal article" date="2020" name="Ecol. Evol.">
        <title>Genome structure and content of the rice root-knot nematode (Meloidogyne graminicola).</title>
        <authorList>
            <person name="Phan N.T."/>
            <person name="Danchin E.G.J."/>
            <person name="Klopp C."/>
            <person name="Perfus-Barbeoch L."/>
            <person name="Kozlowski D.K."/>
            <person name="Koutsovoulos G.D."/>
            <person name="Lopez-Roques C."/>
            <person name="Bouchez O."/>
            <person name="Zahm M."/>
            <person name="Besnard G."/>
            <person name="Bellafiore S."/>
        </authorList>
    </citation>
    <scope>NUCLEOTIDE SEQUENCE</scope>
    <source>
        <strain evidence="4">VN-18</strain>
    </source>
</reference>
<dbReference type="OrthoDB" id="19014at2759"/>
<feature type="repeat" description="ANK" evidence="2">
    <location>
        <begin position="251"/>
        <end position="283"/>
    </location>
</feature>
<dbReference type="GO" id="GO:0017020">
    <property type="term" value="F:myosin phosphatase regulator activity"/>
    <property type="evidence" value="ECO:0007669"/>
    <property type="project" value="TreeGrafter"/>
</dbReference>
<dbReference type="Pfam" id="PF12796">
    <property type="entry name" value="Ank_2"/>
    <property type="match status" value="2"/>
</dbReference>
<accession>A0A8T0A0K8</accession>
<proteinExistence type="predicted"/>
<evidence type="ECO:0000313" key="5">
    <source>
        <dbReference type="Proteomes" id="UP000605970"/>
    </source>
</evidence>
<dbReference type="EMBL" id="JABEBT010000008">
    <property type="protein sequence ID" value="KAF7639062.1"/>
    <property type="molecule type" value="Genomic_DNA"/>
</dbReference>
<feature type="repeat" description="ANK" evidence="2">
    <location>
        <begin position="218"/>
        <end position="250"/>
    </location>
</feature>
<sequence length="499" mass="55541">MDHQSLVEELPEIEKLSPQERIALARERRAEQLRQNATREAQLPMPAQRRPRLRFTPDVALLEATVRGDAQEVERLLMEGVNADSHNEDGLTPLHQCAIDNNERIVHLLLKYGACVNAKDTELWTPLHAAACCAYIDIVRLLIAHDADLLAVNADGNMPYDICDDEQTLDLIESEMAARGITQEMIDERRQQPEKEMLNDMKILHQRGLPLDQRNSIDKSTFLHIAAANGYYDVAAFLLRCNVSPALRDIDLWQPIHAAASWNQPDLIELLCEYGADINAKTGAGESPLELTEDEPTQQVIRTIAQTEARRRRGPGGGYFGVRDSRRQSRKRKKFESPQQPPSTLENPFSARGAIRRQSLRDRSGMSLARLEAQREGSDLIRSYNSKEDLSSNAPDSLTAGSAYLNNASASSSSALHGGNLHQQQRRESPPKRAIMARSASHQKQKQQMSPDEWLKKLEADSAGFRDNDGEDGELHPELKGGQRVKGGVGGVGRGQPGI</sequence>
<dbReference type="PROSITE" id="PS50297">
    <property type="entry name" value="ANK_REP_REGION"/>
    <property type="match status" value="3"/>
</dbReference>
<dbReference type="InterPro" id="IPR002110">
    <property type="entry name" value="Ankyrin_rpt"/>
</dbReference>
<keyword evidence="2" id="KW-0040">ANK repeat</keyword>
<keyword evidence="1" id="KW-0677">Repeat</keyword>
<dbReference type="InterPro" id="IPR051226">
    <property type="entry name" value="PP1_Regulatory_Subunit"/>
</dbReference>
<feature type="compositionally biased region" description="Gly residues" evidence="3">
    <location>
        <begin position="484"/>
        <end position="499"/>
    </location>
</feature>
<feature type="compositionally biased region" description="Basic and acidic residues" evidence="3">
    <location>
        <begin position="453"/>
        <end position="481"/>
    </location>
</feature>
<evidence type="ECO:0000256" key="3">
    <source>
        <dbReference type="SAM" id="MobiDB-lite"/>
    </source>
</evidence>